<gene>
    <name evidence="1" type="ORF">L798_05949</name>
</gene>
<reference evidence="1 2" key="1">
    <citation type="journal article" date="2014" name="Nat. Commun.">
        <title>Molecular traces of alternative social organization in a termite genome.</title>
        <authorList>
            <person name="Terrapon N."/>
            <person name="Li C."/>
            <person name="Robertson H.M."/>
            <person name="Ji L."/>
            <person name="Meng X."/>
            <person name="Booth W."/>
            <person name="Chen Z."/>
            <person name="Childers C.P."/>
            <person name="Glastad K.M."/>
            <person name="Gokhale K."/>
            <person name="Gowin J."/>
            <person name="Gronenberg W."/>
            <person name="Hermansen R.A."/>
            <person name="Hu H."/>
            <person name="Hunt B.G."/>
            <person name="Huylmans A.K."/>
            <person name="Khalil S.M."/>
            <person name="Mitchell R.D."/>
            <person name="Munoz-Torres M.C."/>
            <person name="Mustard J.A."/>
            <person name="Pan H."/>
            <person name="Reese J.T."/>
            <person name="Scharf M.E."/>
            <person name="Sun F."/>
            <person name="Vogel H."/>
            <person name="Xiao J."/>
            <person name="Yang W."/>
            <person name="Yang Z."/>
            <person name="Yang Z."/>
            <person name="Zhou J."/>
            <person name="Zhu J."/>
            <person name="Brent C.S."/>
            <person name="Elsik C.G."/>
            <person name="Goodisman M.A."/>
            <person name="Liberles D.A."/>
            <person name="Roe R.M."/>
            <person name="Vargo E.L."/>
            <person name="Vilcinskas A."/>
            <person name="Wang J."/>
            <person name="Bornberg-Bauer E."/>
            <person name="Korb J."/>
            <person name="Zhang G."/>
            <person name="Liebig J."/>
        </authorList>
    </citation>
    <scope>NUCLEOTIDE SEQUENCE [LARGE SCALE GENOMIC DNA]</scope>
    <source>
        <tissue evidence="1">Whole organism</tissue>
    </source>
</reference>
<protein>
    <submittedName>
        <fullName evidence="1">Uncharacterized protein</fullName>
    </submittedName>
</protein>
<accession>A0A067RKI2</accession>
<name>A0A067RKI2_ZOONE</name>
<keyword evidence="2" id="KW-1185">Reference proteome</keyword>
<sequence>MASAVPIKIATVIKSSPNLEKIHCNDKEFKIKNCGSRLQKRMVGHCLESECSSYKRYGDSESGKFSLLQFLLKYLNFKYKAWKFLKGLLAPCVGDSSVC</sequence>
<dbReference type="AlphaFoldDB" id="A0A067RKI2"/>
<dbReference type="EMBL" id="KK852622">
    <property type="protein sequence ID" value="KDR19983.1"/>
    <property type="molecule type" value="Genomic_DNA"/>
</dbReference>
<evidence type="ECO:0000313" key="2">
    <source>
        <dbReference type="Proteomes" id="UP000027135"/>
    </source>
</evidence>
<dbReference type="Proteomes" id="UP000027135">
    <property type="component" value="Unassembled WGS sequence"/>
</dbReference>
<proteinExistence type="predicted"/>
<organism evidence="1 2">
    <name type="scientific">Zootermopsis nevadensis</name>
    <name type="common">Dampwood termite</name>
    <dbReference type="NCBI Taxonomy" id="136037"/>
    <lineage>
        <taxon>Eukaryota</taxon>
        <taxon>Metazoa</taxon>
        <taxon>Ecdysozoa</taxon>
        <taxon>Arthropoda</taxon>
        <taxon>Hexapoda</taxon>
        <taxon>Insecta</taxon>
        <taxon>Pterygota</taxon>
        <taxon>Neoptera</taxon>
        <taxon>Polyneoptera</taxon>
        <taxon>Dictyoptera</taxon>
        <taxon>Blattodea</taxon>
        <taxon>Blattoidea</taxon>
        <taxon>Termitoidae</taxon>
        <taxon>Termopsidae</taxon>
        <taxon>Zootermopsis</taxon>
    </lineage>
</organism>
<evidence type="ECO:0000313" key="1">
    <source>
        <dbReference type="EMBL" id="KDR19983.1"/>
    </source>
</evidence>
<dbReference type="InParanoid" id="A0A067RKI2"/>